<dbReference type="InterPro" id="IPR009057">
    <property type="entry name" value="Homeodomain-like_sf"/>
</dbReference>
<keyword evidence="5" id="KW-1185">Reference proteome</keyword>
<dbReference type="InterPro" id="IPR001647">
    <property type="entry name" value="HTH_TetR"/>
</dbReference>
<evidence type="ECO:0000313" key="4">
    <source>
        <dbReference type="EMBL" id="WFD10449.1"/>
    </source>
</evidence>
<accession>A0ABY8EC30</accession>
<evidence type="ECO:0000259" key="3">
    <source>
        <dbReference type="PROSITE" id="PS50977"/>
    </source>
</evidence>
<gene>
    <name evidence="4" type="ORF">P4S50_19670</name>
</gene>
<dbReference type="RefSeq" id="WP_277732417.1">
    <property type="nucleotide sequence ID" value="NZ_CP120733.1"/>
</dbReference>
<evidence type="ECO:0000313" key="5">
    <source>
        <dbReference type="Proteomes" id="UP001222800"/>
    </source>
</evidence>
<keyword evidence="1 2" id="KW-0238">DNA-binding</keyword>
<feature type="DNA-binding region" description="H-T-H motif" evidence="2">
    <location>
        <begin position="32"/>
        <end position="51"/>
    </location>
</feature>
<reference evidence="4 5" key="1">
    <citation type="submission" date="2023-03" db="EMBL/GenBank/DDBJ databases">
        <title>Complete genome sequence of Tepidibacter sp. SWIR-1, isolated from a deep-sea hydrothermal vent.</title>
        <authorList>
            <person name="Li X."/>
        </authorList>
    </citation>
    <scope>NUCLEOTIDE SEQUENCE [LARGE SCALE GENOMIC DNA]</scope>
    <source>
        <strain evidence="4 5">SWIR-1</strain>
    </source>
</reference>
<proteinExistence type="predicted"/>
<dbReference type="SUPFAM" id="SSF46689">
    <property type="entry name" value="Homeodomain-like"/>
    <property type="match status" value="1"/>
</dbReference>
<dbReference type="Pfam" id="PF00440">
    <property type="entry name" value="TetR_N"/>
    <property type="match status" value="1"/>
</dbReference>
<dbReference type="PROSITE" id="PS50977">
    <property type="entry name" value="HTH_TETR_2"/>
    <property type="match status" value="1"/>
</dbReference>
<dbReference type="Proteomes" id="UP001222800">
    <property type="component" value="Chromosome"/>
</dbReference>
<evidence type="ECO:0000256" key="1">
    <source>
        <dbReference type="ARBA" id="ARBA00023125"/>
    </source>
</evidence>
<evidence type="ECO:0000256" key="2">
    <source>
        <dbReference type="PROSITE-ProRule" id="PRU00335"/>
    </source>
</evidence>
<name>A0ABY8EC30_9FIRM</name>
<dbReference type="Gene3D" id="1.10.357.10">
    <property type="entry name" value="Tetracycline Repressor, domain 2"/>
    <property type="match status" value="1"/>
</dbReference>
<sequence>MNIRKSKKHAMMMCFIDATAKIIEEEGIDYVTIRKVASLTGYNSATLYNYFENLDHLIFSACMKFTKPYTDNLHRYVKNCTNSIDTTLRVWECFCYYSFSNPKIFYSIFFAKLSNSLNDYITEYYEIYPQEISSSYHSIYTMLLKNNIYDRSYVLLDECAKEGYIKRDDILEINELFMLIYKGILSNIIDNEINVDIDKFVLKTMKYMKINLSHYLIKKHQLFV</sequence>
<organism evidence="4 5">
    <name type="scientific">Tepidibacter hydrothermalis</name>
    <dbReference type="NCBI Taxonomy" id="3036126"/>
    <lineage>
        <taxon>Bacteria</taxon>
        <taxon>Bacillati</taxon>
        <taxon>Bacillota</taxon>
        <taxon>Clostridia</taxon>
        <taxon>Peptostreptococcales</taxon>
        <taxon>Peptostreptococcaceae</taxon>
        <taxon>Tepidibacter</taxon>
    </lineage>
</organism>
<dbReference type="EMBL" id="CP120733">
    <property type="protein sequence ID" value="WFD10449.1"/>
    <property type="molecule type" value="Genomic_DNA"/>
</dbReference>
<feature type="domain" description="HTH tetR-type" evidence="3">
    <location>
        <begin position="9"/>
        <end position="69"/>
    </location>
</feature>
<protein>
    <submittedName>
        <fullName evidence="4">TetR/AcrR family transcriptional regulator</fullName>
    </submittedName>
</protein>